<accession>A0A3G3BWP7</accession>
<reference evidence="2 3" key="1">
    <citation type="submission" date="2018-09" db="EMBL/GenBank/DDBJ databases">
        <title>Comparative Genomic Analysis of Eight Novel Haloalkaliphilic Bacteriophages from Lake Elmenteita, Kenya.</title>
        <authorList>
            <person name="Akhwale J.K."/>
        </authorList>
    </citation>
    <scope>NUCLEOTIDE SEQUENCE [LARGE SCALE GENOMIC DNA]</scope>
</reference>
<protein>
    <submittedName>
        <fullName evidence="2">Terminase large subunit</fullName>
    </submittedName>
</protein>
<dbReference type="Gene3D" id="3.40.50.300">
    <property type="entry name" value="P-loop containing nucleotide triphosphate hydrolases"/>
    <property type="match status" value="1"/>
</dbReference>
<organism evidence="2 3">
    <name type="scientific">Bacillus phage vB_BpsS-36</name>
    <dbReference type="NCBI Taxonomy" id="2419622"/>
    <lineage>
        <taxon>Viruses</taxon>
        <taxon>Duplodnaviria</taxon>
        <taxon>Heunggongvirae</taxon>
        <taxon>Uroviricota</taxon>
        <taxon>Caudoviricetes</taxon>
        <taxon>Ehrlichviridae</taxon>
        <taxon>Nairobivirus</taxon>
        <taxon>Nairobivirus nv36</taxon>
    </lineage>
</organism>
<dbReference type="Proteomes" id="UP000275945">
    <property type="component" value="Segment"/>
</dbReference>
<dbReference type="EMBL" id="MH884513">
    <property type="protein sequence ID" value="AYP68709.1"/>
    <property type="molecule type" value="Genomic_DNA"/>
</dbReference>
<feature type="domain" description="Phage terminase large subunit GpA ATPase" evidence="1">
    <location>
        <begin position="49"/>
        <end position="261"/>
    </location>
</feature>
<dbReference type="Gene3D" id="3.30.420.240">
    <property type="match status" value="1"/>
</dbReference>
<keyword evidence="3" id="KW-1185">Reference proteome</keyword>
<dbReference type="Pfam" id="PF05876">
    <property type="entry name" value="GpA_ATPase"/>
    <property type="match status" value="1"/>
</dbReference>
<dbReference type="InterPro" id="IPR027417">
    <property type="entry name" value="P-loop_NTPase"/>
</dbReference>
<gene>
    <name evidence="2" type="ORF">BpsS36_00003</name>
</gene>
<sequence>MSQPTAEQLKSLRNVLRDPVGFTETTGTVKGSPFKFEARGHLYDVYRDTHPRLVIVAGRQVEKSETVNRKLLFHGYSRPHTTITYTAPRNEQTTRFVNDRFRKSIQESKKGILESSVDRKRDAKTAIGLTNKTIFYFGSAWADGDALRGIAGDIVMFDEVQDITQTAIESIEKSVSHSEIKDPATELNGRCFYTGTPKQKGSYYDRVLWGQSDQKKWNVVCKCGHNQFLTMKNIMVENEGEEKERRYFGCLKCEEELDRENGHWVATKPQNKMYSGYLFNQLNMSWISANQIWRDFQTMDSMTFHNEVLGEFYSGNSQPVSLEDVLACTNKYRSLKKFSTSPTVMGIDYGSGGKSKTIIMIGHKELVDGQKKLVLDYMENCPITDHEELVAHIMGLKEKYNVEKLVGDIGYGSYEAQKLYEAYGRDAVACRYVSYVNDPKKREYKGNYTLQVDRTFSMDKLIDMFHKRELVIPYKKPEAVEFFFDHFTAIELKFTESTTSTGRKLYDHSTPDDSFHALNYVREGIHEIENRFEWGGVDREDFEKDIFDNMDDLPSENAW</sequence>
<proteinExistence type="predicted"/>
<dbReference type="InterPro" id="IPR046453">
    <property type="entry name" value="GpA_ATPase"/>
</dbReference>
<evidence type="ECO:0000313" key="2">
    <source>
        <dbReference type="EMBL" id="AYP68709.1"/>
    </source>
</evidence>
<dbReference type="GO" id="GO:0016887">
    <property type="term" value="F:ATP hydrolysis activity"/>
    <property type="evidence" value="ECO:0007669"/>
    <property type="project" value="InterPro"/>
</dbReference>
<evidence type="ECO:0000259" key="1">
    <source>
        <dbReference type="Pfam" id="PF05876"/>
    </source>
</evidence>
<name>A0A3G3BWP7_9CAUD</name>
<evidence type="ECO:0000313" key="3">
    <source>
        <dbReference type="Proteomes" id="UP000275945"/>
    </source>
</evidence>